<dbReference type="PROSITE" id="PS00181">
    <property type="entry name" value="GLNA_ATP"/>
    <property type="match status" value="1"/>
</dbReference>
<dbReference type="Pfam" id="PF12437">
    <property type="entry name" value="GSIII_N"/>
    <property type="match status" value="1"/>
</dbReference>
<dbReference type="PANTHER" id="PTHR42974:SF1">
    <property type="entry name" value="TYPE-3 GLUTAMINE SYNTHETASE"/>
    <property type="match status" value="1"/>
</dbReference>
<dbReference type="Pfam" id="PF18318">
    <property type="entry name" value="Gln-synt_C-ter"/>
    <property type="match status" value="1"/>
</dbReference>
<dbReference type="Gene3D" id="1.20.120.1560">
    <property type="match status" value="1"/>
</dbReference>
<protein>
    <submittedName>
        <fullName evidence="5">Glutamine synthetase III</fullName>
    </submittedName>
</protein>
<dbReference type="InterPro" id="IPR008147">
    <property type="entry name" value="Gln_synt_N"/>
</dbReference>
<gene>
    <name evidence="5" type="ORF">J3U87_12370</name>
</gene>
<dbReference type="RefSeq" id="WP_237383343.1">
    <property type="nucleotide sequence ID" value="NZ_CP071793.1"/>
</dbReference>
<comment type="similarity">
    <text evidence="1 2">Belongs to the glutamine synthetase family.</text>
</comment>
<reference evidence="5" key="1">
    <citation type="submission" date="2021-03" db="EMBL/GenBank/DDBJ databases">
        <title>Acanthopleuribacteraceae sp. M133.</title>
        <authorList>
            <person name="Wang G."/>
        </authorList>
    </citation>
    <scope>NUCLEOTIDE SEQUENCE</scope>
    <source>
        <strain evidence="5">M133</strain>
    </source>
</reference>
<dbReference type="EMBL" id="CP071793">
    <property type="protein sequence ID" value="QTD53243.1"/>
    <property type="molecule type" value="Genomic_DNA"/>
</dbReference>
<dbReference type="PANTHER" id="PTHR42974">
    <property type="entry name" value="GLUTAMINE SYNTHETASE"/>
    <property type="match status" value="1"/>
</dbReference>
<name>A0A8A4TUT7_SULCO</name>
<dbReference type="SUPFAM" id="SSF55931">
    <property type="entry name" value="Glutamine synthetase/guanido kinase"/>
    <property type="match status" value="1"/>
</dbReference>
<accession>A0A8A4TUT7</accession>
<organism evidence="5 6">
    <name type="scientific">Sulfidibacter corallicola</name>
    <dbReference type="NCBI Taxonomy" id="2818388"/>
    <lineage>
        <taxon>Bacteria</taxon>
        <taxon>Pseudomonadati</taxon>
        <taxon>Acidobacteriota</taxon>
        <taxon>Holophagae</taxon>
        <taxon>Acanthopleuribacterales</taxon>
        <taxon>Acanthopleuribacteraceae</taxon>
        <taxon>Sulfidibacter</taxon>
    </lineage>
</organism>
<keyword evidence="6" id="KW-1185">Reference proteome</keyword>
<evidence type="ECO:0000313" key="6">
    <source>
        <dbReference type="Proteomes" id="UP000663929"/>
    </source>
</evidence>
<dbReference type="GO" id="GO:0004356">
    <property type="term" value="F:glutamine synthetase activity"/>
    <property type="evidence" value="ECO:0007669"/>
    <property type="project" value="InterPro"/>
</dbReference>
<dbReference type="Proteomes" id="UP000663929">
    <property type="component" value="Chromosome"/>
</dbReference>
<proteinExistence type="inferred from homology"/>
<sequence>MTSADIFGSYVLDLQSIKKRLPKPTFHALKAAIEEGADLGNAHADTIAQAIMEWAMSKGVTHYTHWFQPMTGLSAQKHDSFLAFDSDLKPIDRFSGNQLIQSEPDASSFPSGGTRTTFEARGYTAWDPSSPAFIMHNGEVPVLCIPSVFFSYTGHALDQKTPLLRSMKKLNESASAALELLTGKKLTVIATMGWEQEYFLVDEKWFELRPDLIMAGRTLLGAPPAKGQQMEDHYFGAIKNRVLAFMEDLEGRLYKLGVPCKTRHNEVAPHQYEMAPIYLNANLAADNNQLVMEIMRKVAREHNLAVLIHEKPFAGVNGSGKHLNWSMEASDGNNLLEPGHSPQNNLLFLYFLVAVVKASHKRGNLLRATIASAGNDHRLGANEAPPAIMSVFLGSHITKILNTLESAESFSEETVANIDLGLAELPNIMVDRTDRNRTSPFAFTGNKFEFRACGSAQSISFPIAVLNAAVAESLDEMNAKLENLSSVDEKSVFELLRGFISESKGIRFEGNNYSQEWEEEAARRGLSNDKTTPEAYSAWKSEEAAKFVEKTGFLTPLELSAVYNVRMEHYAKQLEIEAALMLRMIDTYILPPAFTYQGEVAASISALKETLGESALAVKPQTENLERLSGTIASLLTERNTLEKLWLETKTLETEEEAFSFAQKVLPQMAKAREHADQLEVMVDASAWELPTYQELLFQM</sequence>
<dbReference type="InterPro" id="IPR022147">
    <property type="entry name" value="GSIII_N"/>
</dbReference>
<feature type="domain" description="GS catalytic" evidence="4">
    <location>
        <begin position="159"/>
        <end position="589"/>
    </location>
</feature>
<evidence type="ECO:0000259" key="3">
    <source>
        <dbReference type="PROSITE" id="PS51986"/>
    </source>
</evidence>
<dbReference type="PROSITE" id="PS51986">
    <property type="entry name" value="GS_BETA_GRASP"/>
    <property type="match status" value="1"/>
</dbReference>
<dbReference type="InterPro" id="IPR027303">
    <property type="entry name" value="Gln_synth_gly_rich_site"/>
</dbReference>
<dbReference type="AlphaFoldDB" id="A0A8A4TUT7"/>
<evidence type="ECO:0000259" key="4">
    <source>
        <dbReference type="PROSITE" id="PS51987"/>
    </source>
</evidence>
<evidence type="ECO:0000256" key="1">
    <source>
        <dbReference type="PROSITE-ProRule" id="PRU01330"/>
    </source>
</evidence>
<dbReference type="GO" id="GO:0006542">
    <property type="term" value="P:glutamine biosynthetic process"/>
    <property type="evidence" value="ECO:0007669"/>
    <property type="project" value="InterPro"/>
</dbReference>
<dbReference type="KEGG" id="scor:J3U87_12370"/>
<dbReference type="SMART" id="SM01230">
    <property type="entry name" value="Gln-synt_C"/>
    <property type="match status" value="1"/>
</dbReference>
<dbReference type="Gene3D" id="3.30.590.10">
    <property type="entry name" value="Glutamine synthetase/guanido kinase, catalytic domain"/>
    <property type="match status" value="1"/>
</dbReference>
<dbReference type="InterPro" id="IPR040577">
    <property type="entry name" value="Gln-synt_C"/>
</dbReference>
<feature type="domain" description="GS beta-grasp" evidence="3">
    <location>
        <begin position="61"/>
        <end position="154"/>
    </location>
</feature>
<evidence type="ECO:0000313" key="5">
    <source>
        <dbReference type="EMBL" id="QTD53243.1"/>
    </source>
</evidence>
<dbReference type="PROSITE" id="PS51987">
    <property type="entry name" value="GS_CATALYTIC"/>
    <property type="match status" value="1"/>
</dbReference>
<dbReference type="InterPro" id="IPR014746">
    <property type="entry name" value="Gln_synth/guanido_kin_cat_dom"/>
</dbReference>
<dbReference type="InterPro" id="IPR008146">
    <property type="entry name" value="Gln_synth_cat_dom"/>
</dbReference>
<evidence type="ECO:0000256" key="2">
    <source>
        <dbReference type="RuleBase" id="RU000384"/>
    </source>
</evidence>
<dbReference type="InterPro" id="IPR052725">
    <property type="entry name" value="GS_Type-3"/>
</dbReference>
<dbReference type="Pfam" id="PF00120">
    <property type="entry name" value="Gln-synt_C"/>
    <property type="match status" value="1"/>
</dbReference>